<evidence type="ECO:0000259" key="1">
    <source>
        <dbReference type="Pfam" id="PF04991"/>
    </source>
</evidence>
<dbReference type="PANTHER" id="PTHR43404:SF2">
    <property type="entry name" value="LIPOPOLYSACCHARIDE CHOLINEPHOSPHOTRANSFERASE LICD"/>
    <property type="match status" value="1"/>
</dbReference>
<dbReference type="InterPro" id="IPR007074">
    <property type="entry name" value="LicD/FKTN/FKRP_NTP_transf"/>
</dbReference>
<dbReference type="AlphaFoldDB" id="A0A2A5S239"/>
<protein>
    <recommendedName>
        <fullName evidence="1">LicD/FKTN/FKRP nucleotidyltransferase domain-containing protein</fullName>
    </recommendedName>
</protein>
<evidence type="ECO:0000313" key="2">
    <source>
        <dbReference type="EMBL" id="PCS07534.1"/>
    </source>
</evidence>
<comment type="caution">
    <text evidence="2">The sequence shown here is derived from an EMBL/GenBank/DDBJ whole genome shotgun (WGS) entry which is preliminary data.</text>
</comment>
<feature type="domain" description="LicD/FKTN/FKRP nucleotidyltransferase" evidence="1">
    <location>
        <begin position="24"/>
        <end position="247"/>
    </location>
</feature>
<dbReference type="PANTHER" id="PTHR43404">
    <property type="entry name" value="LIPOPOLYSACCHARIDE CHOLINEPHOSPHOTRANSFERASE LICD"/>
    <property type="match status" value="1"/>
</dbReference>
<dbReference type="Pfam" id="PF04991">
    <property type="entry name" value="LicD"/>
    <property type="match status" value="1"/>
</dbReference>
<evidence type="ECO:0000313" key="3">
    <source>
        <dbReference type="Proteomes" id="UP000218282"/>
    </source>
</evidence>
<proteinExistence type="predicted"/>
<dbReference type="Proteomes" id="UP000218282">
    <property type="component" value="Unassembled WGS sequence"/>
</dbReference>
<sequence length="271" mass="31949">MQEIKESELREIQMDMASFVDEICRKHNLEYSLGGGTLLGAIRHGGYIPWDDDIDLVLTREHYDKLLQLLTSETTYKLLHYTKRKSYIPFAKLFDPRTVVKSKTYTNLIGAGVSIDIFPIDALPDDREIREVFQIEARRQAIAVESTGFPQYAFGPTWLVFLAKMVLRFPIYLKNKGNWFSVSRNQDKFMQKYNKTIHQNVGFVASYYGFKEIFPRIAFTDYEDVTFEGKTYRKIKNHDAYLSALYGNYLELPPENQRVTHDYYQFYWKEK</sequence>
<keyword evidence="3" id="KW-1185">Reference proteome</keyword>
<dbReference type="GO" id="GO:0009100">
    <property type="term" value="P:glycoprotein metabolic process"/>
    <property type="evidence" value="ECO:0007669"/>
    <property type="project" value="UniProtKB-ARBA"/>
</dbReference>
<gene>
    <name evidence="2" type="ORF">RU86_GL001972</name>
</gene>
<accession>A0A2A5S239</accession>
<dbReference type="RefSeq" id="WP_096814176.1">
    <property type="nucleotide sequence ID" value="NZ_JXJW01000006.1"/>
</dbReference>
<reference evidence="2 3" key="1">
    <citation type="submission" date="2014-12" db="EMBL/GenBank/DDBJ databases">
        <title>Draft genome sequences of 10 type strains of Lactococcus.</title>
        <authorList>
            <person name="Sun Z."/>
            <person name="Zhong Z."/>
            <person name="Liu W."/>
            <person name="Zhang W."/>
            <person name="Zhang H."/>
        </authorList>
    </citation>
    <scope>NUCLEOTIDE SEQUENCE [LARGE SCALE GENOMIC DNA]</scope>
    <source>
        <strain evidence="2 3">DSM 6634</strain>
    </source>
</reference>
<dbReference type="EMBL" id="JXJW01000006">
    <property type="protein sequence ID" value="PCS07534.1"/>
    <property type="molecule type" value="Genomic_DNA"/>
</dbReference>
<name>A0A2A5S239_9LACT</name>
<dbReference type="InterPro" id="IPR052942">
    <property type="entry name" value="LPS_cholinephosphotransferase"/>
</dbReference>
<organism evidence="2 3">
    <name type="scientific">Pseudolactococcus piscium</name>
    <dbReference type="NCBI Taxonomy" id="1364"/>
    <lineage>
        <taxon>Bacteria</taxon>
        <taxon>Bacillati</taxon>
        <taxon>Bacillota</taxon>
        <taxon>Bacilli</taxon>
        <taxon>Lactobacillales</taxon>
        <taxon>Streptococcaceae</taxon>
        <taxon>Pseudolactococcus</taxon>
    </lineage>
</organism>